<reference evidence="2" key="1">
    <citation type="submission" date="2021-02" db="EMBL/GenBank/DDBJ databases">
        <authorList>
            <person name="Dougan E. K."/>
            <person name="Rhodes N."/>
            <person name="Thang M."/>
            <person name="Chan C."/>
        </authorList>
    </citation>
    <scope>NUCLEOTIDE SEQUENCE</scope>
</reference>
<evidence type="ECO:0000313" key="3">
    <source>
        <dbReference type="Proteomes" id="UP000626109"/>
    </source>
</evidence>
<protein>
    <recommendedName>
        <fullName evidence="4">C3H1-type domain-containing protein</fullName>
    </recommendedName>
</protein>
<gene>
    <name evidence="2" type="ORF">PGLA2088_LOCUS26428</name>
</gene>
<feature type="region of interest" description="Disordered" evidence="1">
    <location>
        <begin position="150"/>
        <end position="194"/>
    </location>
</feature>
<organism evidence="2 3">
    <name type="scientific">Polarella glacialis</name>
    <name type="common">Dinoflagellate</name>
    <dbReference type="NCBI Taxonomy" id="89957"/>
    <lineage>
        <taxon>Eukaryota</taxon>
        <taxon>Sar</taxon>
        <taxon>Alveolata</taxon>
        <taxon>Dinophyceae</taxon>
        <taxon>Suessiales</taxon>
        <taxon>Suessiaceae</taxon>
        <taxon>Polarella</taxon>
    </lineage>
</organism>
<dbReference type="AlphaFoldDB" id="A0A813JXD4"/>
<proteinExistence type="predicted"/>
<evidence type="ECO:0008006" key="4">
    <source>
        <dbReference type="Google" id="ProtNLM"/>
    </source>
</evidence>
<feature type="region of interest" description="Disordered" evidence="1">
    <location>
        <begin position="70"/>
        <end position="92"/>
    </location>
</feature>
<name>A0A813JXD4_POLGL</name>
<comment type="caution">
    <text evidence="2">The sequence shown here is derived from an EMBL/GenBank/DDBJ whole genome shotgun (WGS) entry which is preliminary data.</text>
</comment>
<dbReference type="EMBL" id="CAJNNW010027059">
    <property type="protein sequence ID" value="CAE8689330.1"/>
    <property type="molecule type" value="Genomic_DNA"/>
</dbReference>
<evidence type="ECO:0000313" key="2">
    <source>
        <dbReference type="EMBL" id="CAE8689330.1"/>
    </source>
</evidence>
<dbReference type="Proteomes" id="UP000626109">
    <property type="component" value="Unassembled WGS sequence"/>
</dbReference>
<sequence length="194" mass="21994">MRQRPLEGVYGLPLVYPVPVFVRNTFVEVPLRPPSWEDLFEDRKVQSCPSSFLEGWLSTEQAPIERQLTGAQDDEPLPEVEQPSHGSAEHKDGSCKPCAFFNTKGCESGAGCRFCHLCDPGEKKRRRKEKLQLRMGFRHVRRFVEDAGTRGWDLFSNRGSPMRPQTSAGSGSESPAERLPPWRRQKPPEQNSLS</sequence>
<evidence type="ECO:0000256" key="1">
    <source>
        <dbReference type="SAM" id="MobiDB-lite"/>
    </source>
</evidence>
<accession>A0A813JXD4</accession>
<feature type="compositionally biased region" description="Polar residues" evidence="1">
    <location>
        <begin position="157"/>
        <end position="173"/>
    </location>
</feature>